<organism evidence="2 3">
    <name type="scientific">Rhodopirellula baltica SH28</name>
    <dbReference type="NCBI Taxonomy" id="993517"/>
    <lineage>
        <taxon>Bacteria</taxon>
        <taxon>Pseudomonadati</taxon>
        <taxon>Planctomycetota</taxon>
        <taxon>Planctomycetia</taxon>
        <taxon>Pirellulales</taxon>
        <taxon>Pirellulaceae</taxon>
        <taxon>Rhodopirellula</taxon>
    </lineage>
</organism>
<dbReference type="AlphaFoldDB" id="K5E7U9"/>
<protein>
    <submittedName>
        <fullName evidence="2">Uncharacterized protein</fullName>
    </submittedName>
</protein>
<proteinExistence type="predicted"/>
<sequence>MEAKEWPDRKSIQQRNKSRLTSPTGHVPKERARLFFGPMVLSLGGPRQGFGKSGTEIFRCLRAWAGAA</sequence>
<gene>
    <name evidence="2" type="ORF">RBSH_02813</name>
</gene>
<name>K5E7U9_RHOBT</name>
<evidence type="ECO:0000256" key="1">
    <source>
        <dbReference type="SAM" id="MobiDB-lite"/>
    </source>
</evidence>
<reference evidence="2 3" key="1">
    <citation type="journal article" date="2013" name="Mar. Genomics">
        <title>Expression of sulfatases in Rhodopirellula baltica and the diversity of sulfatases in the genus Rhodopirellula.</title>
        <authorList>
            <person name="Wegner C.E."/>
            <person name="Richter-Heitmann T."/>
            <person name="Klindworth A."/>
            <person name="Klockow C."/>
            <person name="Richter M."/>
            <person name="Achstetter T."/>
            <person name="Glockner F.O."/>
            <person name="Harder J."/>
        </authorList>
    </citation>
    <scope>NUCLEOTIDE SEQUENCE [LARGE SCALE GENOMIC DNA]</scope>
    <source>
        <strain evidence="2 3">SH28</strain>
    </source>
</reference>
<dbReference type="EMBL" id="AMCW01000077">
    <property type="protein sequence ID" value="EKK01876.1"/>
    <property type="molecule type" value="Genomic_DNA"/>
</dbReference>
<feature type="compositionally biased region" description="Polar residues" evidence="1">
    <location>
        <begin position="13"/>
        <end position="24"/>
    </location>
</feature>
<comment type="caution">
    <text evidence="2">The sequence shown here is derived from an EMBL/GenBank/DDBJ whole genome shotgun (WGS) entry which is preliminary data.</text>
</comment>
<feature type="region of interest" description="Disordered" evidence="1">
    <location>
        <begin position="1"/>
        <end position="28"/>
    </location>
</feature>
<evidence type="ECO:0000313" key="3">
    <source>
        <dbReference type="Proteomes" id="UP000007993"/>
    </source>
</evidence>
<dbReference type="Proteomes" id="UP000007993">
    <property type="component" value="Unassembled WGS sequence"/>
</dbReference>
<accession>K5E7U9</accession>
<feature type="compositionally biased region" description="Basic and acidic residues" evidence="1">
    <location>
        <begin position="1"/>
        <end position="11"/>
    </location>
</feature>
<evidence type="ECO:0000313" key="2">
    <source>
        <dbReference type="EMBL" id="EKK01876.1"/>
    </source>
</evidence>